<accession>A0A2T0XPI2</accession>
<dbReference type="EMBL" id="PVTV01000003">
    <property type="protein sequence ID" value="PRZ00782.1"/>
    <property type="molecule type" value="Genomic_DNA"/>
</dbReference>
<feature type="region of interest" description="Disordered" evidence="1">
    <location>
        <begin position="1"/>
        <end position="24"/>
    </location>
</feature>
<keyword evidence="4" id="KW-1185">Reference proteome</keyword>
<comment type="caution">
    <text evidence="3">The sequence shown here is derived from an EMBL/GenBank/DDBJ whole genome shotgun (WGS) entry which is preliminary data.</text>
</comment>
<gene>
    <name evidence="3" type="ORF">BCM14_0254</name>
</gene>
<dbReference type="Proteomes" id="UP000238308">
    <property type="component" value="Unassembled WGS sequence"/>
</dbReference>
<proteinExistence type="predicted"/>
<dbReference type="RefSeq" id="WP_106226187.1">
    <property type="nucleotide sequence ID" value="NZ_PVTV01000003.1"/>
</dbReference>
<evidence type="ECO:0000259" key="2">
    <source>
        <dbReference type="Pfam" id="PF12728"/>
    </source>
</evidence>
<dbReference type="InterPro" id="IPR041657">
    <property type="entry name" value="HTH_17"/>
</dbReference>
<organism evidence="3 4">
    <name type="scientific">Jezberella montanilacus</name>
    <dbReference type="NCBI Taxonomy" id="323426"/>
    <lineage>
        <taxon>Bacteria</taxon>
        <taxon>Pseudomonadati</taxon>
        <taxon>Pseudomonadota</taxon>
        <taxon>Betaproteobacteria</taxon>
        <taxon>Burkholderiales</taxon>
        <taxon>Alcaligenaceae</taxon>
        <taxon>Jezberella</taxon>
    </lineage>
</organism>
<name>A0A2T0XPI2_9BURK</name>
<feature type="domain" description="Helix-turn-helix" evidence="2">
    <location>
        <begin position="36"/>
        <end position="87"/>
    </location>
</feature>
<reference evidence="3 4" key="1">
    <citation type="submission" date="2018-03" db="EMBL/GenBank/DDBJ databases">
        <title>Genomic Encyclopedia of Type Strains, Phase III (KMG-III): the genomes of soil and plant-associated and newly described type strains.</title>
        <authorList>
            <person name="Whitman W."/>
        </authorList>
    </citation>
    <scope>NUCLEOTIDE SEQUENCE [LARGE SCALE GENOMIC DNA]</scope>
    <source>
        <strain evidence="3 4">MWH-P2sevCIIIb</strain>
    </source>
</reference>
<evidence type="ECO:0000313" key="4">
    <source>
        <dbReference type="Proteomes" id="UP000238308"/>
    </source>
</evidence>
<dbReference type="SUPFAM" id="SSF46955">
    <property type="entry name" value="Putative DNA-binding domain"/>
    <property type="match status" value="1"/>
</dbReference>
<dbReference type="Pfam" id="PF12728">
    <property type="entry name" value="HTH_17"/>
    <property type="match status" value="1"/>
</dbReference>
<evidence type="ECO:0000256" key="1">
    <source>
        <dbReference type="SAM" id="MobiDB-lite"/>
    </source>
</evidence>
<dbReference type="InterPro" id="IPR009061">
    <property type="entry name" value="DNA-bd_dom_put_sf"/>
</dbReference>
<evidence type="ECO:0000313" key="3">
    <source>
        <dbReference type="EMBL" id="PRZ00782.1"/>
    </source>
</evidence>
<dbReference type="OrthoDB" id="5609458at2"/>
<protein>
    <submittedName>
        <fullName evidence="3">Excisionase family DNA binding protein</fullName>
    </submittedName>
</protein>
<sequence>MAPEKYRLDTPSAPGPSRSIEELQTSAREDVTLTPLLSRREAAVYLGLSVRTLAIWASTGRYALEVVKIGRLSKYRKSALDKFINDRATL</sequence>
<dbReference type="AlphaFoldDB" id="A0A2T0XPI2"/>